<evidence type="ECO:0008006" key="9">
    <source>
        <dbReference type="Google" id="ProtNLM"/>
    </source>
</evidence>
<comment type="subcellular location">
    <subcellularLocation>
        <location evidence="1">Cell membrane</location>
        <topology evidence="1">Multi-pass membrane protein</topology>
    </subcellularLocation>
</comment>
<feature type="region of interest" description="Disordered" evidence="6">
    <location>
        <begin position="1"/>
        <end position="25"/>
    </location>
</feature>
<organism evidence="8">
    <name type="scientific">Aspergillus niger</name>
    <dbReference type="NCBI Taxonomy" id="5061"/>
    <lineage>
        <taxon>Eukaryota</taxon>
        <taxon>Fungi</taxon>
        <taxon>Dikarya</taxon>
        <taxon>Ascomycota</taxon>
        <taxon>Pezizomycotina</taxon>
        <taxon>Eurotiomycetes</taxon>
        <taxon>Eurotiomycetidae</taxon>
        <taxon>Eurotiales</taxon>
        <taxon>Aspergillaceae</taxon>
        <taxon>Aspergillus</taxon>
        <taxon>Aspergillus subgen. Circumdati</taxon>
    </lineage>
</organism>
<proteinExistence type="inferred from homology"/>
<feature type="transmembrane region" description="Helical" evidence="7">
    <location>
        <begin position="461"/>
        <end position="479"/>
    </location>
</feature>
<feature type="transmembrane region" description="Helical" evidence="7">
    <location>
        <begin position="327"/>
        <end position="344"/>
    </location>
</feature>
<gene>
    <name evidence="8" type="ORF">An01g14690</name>
</gene>
<comment type="similarity">
    <text evidence="2">Belongs to the major facilitator superfamily.</text>
</comment>
<dbReference type="AlphaFoldDB" id="A0AAJ8BVX5"/>
<feature type="transmembrane region" description="Helical" evidence="7">
    <location>
        <begin position="389"/>
        <end position="416"/>
    </location>
</feature>
<evidence type="ECO:0000256" key="6">
    <source>
        <dbReference type="SAM" id="MobiDB-lite"/>
    </source>
</evidence>
<dbReference type="InterPro" id="IPR011701">
    <property type="entry name" value="MFS"/>
</dbReference>
<dbReference type="KEGG" id="ang:An01g14690"/>
<name>A0AAJ8BVX5_ASPNG</name>
<feature type="transmembrane region" description="Helical" evidence="7">
    <location>
        <begin position="437"/>
        <end position="455"/>
    </location>
</feature>
<evidence type="ECO:0000256" key="5">
    <source>
        <dbReference type="ARBA" id="ARBA00023136"/>
    </source>
</evidence>
<evidence type="ECO:0000256" key="7">
    <source>
        <dbReference type="SAM" id="Phobius"/>
    </source>
</evidence>
<feature type="transmembrane region" description="Helical" evidence="7">
    <location>
        <begin position="288"/>
        <end position="307"/>
    </location>
</feature>
<keyword evidence="3 7" id="KW-0812">Transmembrane</keyword>
<evidence type="ECO:0000256" key="2">
    <source>
        <dbReference type="ARBA" id="ARBA00008335"/>
    </source>
</evidence>
<evidence type="ECO:0000256" key="4">
    <source>
        <dbReference type="ARBA" id="ARBA00022989"/>
    </source>
</evidence>
<evidence type="ECO:0000313" key="8">
    <source>
        <dbReference type="RefSeq" id="XP_059603376.1"/>
    </source>
</evidence>
<reference evidence="8" key="1">
    <citation type="submission" date="2025-02" db="EMBL/GenBank/DDBJ databases">
        <authorList>
            <consortium name="NCBI Genome Project"/>
        </authorList>
    </citation>
    <scope>NUCLEOTIDE SEQUENCE</scope>
</reference>
<feature type="transmembrane region" description="Helical" evidence="7">
    <location>
        <begin position="139"/>
        <end position="156"/>
    </location>
</feature>
<keyword evidence="4 7" id="KW-1133">Transmembrane helix</keyword>
<dbReference type="GeneID" id="4977982"/>
<feature type="transmembrane region" description="Helical" evidence="7">
    <location>
        <begin position="214"/>
        <end position="234"/>
    </location>
</feature>
<dbReference type="PANTHER" id="PTHR23502:SF134">
    <property type="entry name" value="MAJOR FACILITATOR SUPERFAMILY (MFS) PROFILE DOMAIN-CONTAINING PROTEIN-RELATED"/>
    <property type="match status" value="1"/>
</dbReference>
<dbReference type="FunFam" id="1.20.1250.20:FF:000082">
    <property type="entry name" value="MFS multidrug transporter, putative"/>
    <property type="match status" value="1"/>
</dbReference>
<evidence type="ECO:0000256" key="3">
    <source>
        <dbReference type="ARBA" id="ARBA00022692"/>
    </source>
</evidence>
<dbReference type="Pfam" id="PF07690">
    <property type="entry name" value="MFS_1"/>
    <property type="match status" value="1"/>
</dbReference>
<feature type="transmembrane region" description="Helical" evidence="7">
    <location>
        <begin position="107"/>
        <end position="127"/>
    </location>
</feature>
<sequence length="531" mass="58457">MHTHEAPSPSESGSADTVYSPELDRPIDPVFSQEKDAAAQEIEYLYLELETPLPTPLITAPRVPVNGFLPNLRVSRNIPPRFCGRNGASEVNPASTELTAEWGISAVVYNLGITIFCIGFALAPMVLAPFSEINGRRPIFVASGVLFTGLLIARLFQGVGASTFSTMVGGVISDIFHAEERNTPMALFSGAALFGTGLAPLCSSAIVAHTSWRWIYWSHAIVSAFFVVVIYFFFNETRGSVLLSRKAHANEARRIRWKVKSDEQRESLMQMISISCYRPFHMLFTEPVVFFFSLWVSFSWAVLYLQFGSIPLVFKTNHHFTTEQTGAVFASMCVGAIITTIVSILQDKIANKYGFLPKKPEARLYFVCVEAILMPIGLFWFGWTSYSSVPWIVPTLAIGCATMGIFAVYLAVFNYLADTYHRYASSAIAAQSCCRNLLGGVFPLVTNAMFTNLGYPGASSLLGGIGLLLTLVPWVLVFYGGRIRAKSKLASTGSYIPNAYFSGHVMSIIIIINYDGDAHFDGPRIGIHRKN</sequence>
<keyword evidence="5 7" id="KW-0472">Membrane</keyword>
<dbReference type="GO" id="GO:0005886">
    <property type="term" value="C:plasma membrane"/>
    <property type="evidence" value="ECO:0007669"/>
    <property type="project" value="UniProtKB-SubCell"/>
</dbReference>
<protein>
    <recommendedName>
        <fullName evidence="9">Major facilitator superfamily (MFS) profile domain-containing protein</fullName>
    </recommendedName>
</protein>
<dbReference type="SUPFAM" id="SSF103473">
    <property type="entry name" value="MFS general substrate transporter"/>
    <property type="match status" value="1"/>
</dbReference>
<dbReference type="InterPro" id="IPR036259">
    <property type="entry name" value="MFS_trans_sf"/>
</dbReference>
<feature type="transmembrane region" description="Helical" evidence="7">
    <location>
        <begin position="185"/>
        <end position="208"/>
    </location>
</feature>
<evidence type="ECO:0000256" key="1">
    <source>
        <dbReference type="ARBA" id="ARBA00004651"/>
    </source>
</evidence>
<accession>A0AAJ8BVX5</accession>
<dbReference type="RefSeq" id="XP_059603376.1">
    <property type="nucleotide sequence ID" value="XM_059745921.1"/>
</dbReference>
<dbReference type="PANTHER" id="PTHR23502">
    <property type="entry name" value="MAJOR FACILITATOR SUPERFAMILY"/>
    <property type="match status" value="1"/>
</dbReference>
<feature type="transmembrane region" description="Helical" evidence="7">
    <location>
        <begin position="364"/>
        <end position="383"/>
    </location>
</feature>
<reference evidence="8" key="2">
    <citation type="submission" date="2025-08" db="UniProtKB">
        <authorList>
            <consortium name="RefSeq"/>
        </authorList>
    </citation>
    <scope>IDENTIFICATION</scope>
</reference>
<dbReference type="Gene3D" id="1.20.1250.20">
    <property type="entry name" value="MFS general substrate transporter like domains"/>
    <property type="match status" value="1"/>
</dbReference>